<keyword evidence="2" id="KW-1185">Reference proteome</keyword>
<evidence type="ECO:0000313" key="2">
    <source>
        <dbReference type="Proteomes" id="UP000682111"/>
    </source>
</evidence>
<organism evidence="1 2">
    <name type="scientific">Robertmurraya siralis</name>
    <dbReference type="NCBI Taxonomy" id="77777"/>
    <lineage>
        <taxon>Bacteria</taxon>
        <taxon>Bacillati</taxon>
        <taxon>Bacillota</taxon>
        <taxon>Bacilli</taxon>
        <taxon>Bacillales</taxon>
        <taxon>Bacillaceae</taxon>
        <taxon>Robertmurraya</taxon>
    </lineage>
</organism>
<sequence>MKLVKILDVFELIDNIELFIHLSEVYSGYIFYNEDLQLRKQSNRTKYKE</sequence>
<protein>
    <submittedName>
        <fullName evidence="1">Uncharacterized protein</fullName>
    </submittedName>
</protein>
<proteinExistence type="predicted"/>
<name>A0A919WFM8_9BACI</name>
<dbReference type="EMBL" id="BORC01000001">
    <property type="protein sequence ID" value="GIN61095.1"/>
    <property type="molecule type" value="Genomic_DNA"/>
</dbReference>
<dbReference type="Proteomes" id="UP000682111">
    <property type="component" value="Unassembled WGS sequence"/>
</dbReference>
<evidence type="ECO:0000313" key="1">
    <source>
        <dbReference type="EMBL" id="GIN61095.1"/>
    </source>
</evidence>
<dbReference type="AlphaFoldDB" id="A0A919WFM8"/>
<comment type="caution">
    <text evidence="1">The sequence shown here is derived from an EMBL/GenBank/DDBJ whole genome shotgun (WGS) entry which is preliminary data.</text>
</comment>
<accession>A0A919WFM8</accession>
<reference evidence="1" key="1">
    <citation type="submission" date="2021-03" db="EMBL/GenBank/DDBJ databases">
        <title>Antimicrobial resistance genes in bacteria isolated from Japanese honey, and their potential for conferring macrolide and lincosamide resistance in the American foulbrood pathogen Paenibacillus larvae.</title>
        <authorList>
            <person name="Okamoto M."/>
            <person name="Kumagai M."/>
            <person name="Kanamori H."/>
            <person name="Takamatsu D."/>
        </authorList>
    </citation>
    <scope>NUCLEOTIDE SEQUENCE</scope>
    <source>
        <strain evidence="1">J27TS8</strain>
    </source>
</reference>
<gene>
    <name evidence="1" type="ORF">J27TS8_10880</name>
</gene>